<gene>
    <name evidence="2" type="primary">cutC</name>
    <name evidence="3" type="ORF">NE398_14985</name>
</gene>
<proteinExistence type="inferred from homology"/>
<dbReference type="PANTHER" id="PTHR12598">
    <property type="entry name" value="COPPER HOMEOSTASIS PROTEIN CUTC"/>
    <property type="match status" value="1"/>
</dbReference>
<dbReference type="InterPro" id="IPR005627">
    <property type="entry name" value="CutC-like"/>
</dbReference>
<organism evidence="3 4">
    <name type="scientific">Clostridium tertium</name>
    <dbReference type="NCBI Taxonomy" id="1559"/>
    <lineage>
        <taxon>Bacteria</taxon>
        <taxon>Bacillati</taxon>
        <taxon>Bacillota</taxon>
        <taxon>Clostridia</taxon>
        <taxon>Eubacteriales</taxon>
        <taxon>Clostridiaceae</taxon>
        <taxon>Clostridium</taxon>
    </lineage>
</organism>
<dbReference type="Proteomes" id="UP001141183">
    <property type="component" value="Unassembled WGS sequence"/>
</dbReference>
<dbReference type="AlphaFoldDB" id="A0A9X4B165"/>
<dbReference type="GO" id="GO:0005737">
    <property type="term" value="C:cytoplasm"/>
    <property type="evidence" value="ECO:0007669"/>
    <property type="project" value="UniProtKB-SubCell"/>
</dbReference>
<evidence type="ECO:0000256" key="1">
    <source>
        <dbReference type="ARBA" id="ARBA00007768"/>
    </source>
</evidence>
<name>A0A9X4B165_9CLOT</name>
<dbReference type="GeneID" id="93045442"/>
<dbReference type="InterPro" id="IPR036822">
    <property type="entry name" value="CutC-like_dom_sf"/>
</dbReference>
<sequence>MVFEACTGCYEDVVRAEANGANRIELCDNLMEGGTTPSYGTIKKTIENINLPINVIIRPRGGNFIYSNVEKEIMYIDIEMCKNLGVNAIVIGALTKSGKIDSDFIKKVKEVSGDLNITFHMAFDEVMDKKSAIDELVELGIDRILTKGGDISALNNLDTLKELIEYAGDRIIIIPGAGINKGNRDLVIEKTKAKEIHGTKIV</sequence>
<dbReference type="PANTHER" id="PTHR12598:SF0">
    <property type="entry name" value="COPPER HOMEOSTASIS PROTEIN CUTC HOMOLOG"/>
    <property type="match status" value="1"/>
</dbReference>
<keyword evidence="4" id="KW-1185">Reference proteome</keyword>
<evidence type="ECO:0000313" key="4">
    <source>
        <dbReference type="Proteomes" id="UP001141183"/>
    </source>
</evidence>
<dbReference type="Gene3D" id="3.20.20.380">
    <property type="entry name" value="Copper homeostasis (CutC) domain"/>
    <property type="match status" value="1"/>
</dbReference>
<dbReference type="GO" id="GO:0005507">
    <property type="term" value="F:copper ion binding"/>
    <property type="evidence" value="ECO:0007669"/>
    <property type="project" value="TreeGrafter"/>
</dbReference>
<reference evidence="3" key="1">
    <citation type="submission" date="2022-05" db="EMBL/GenBank/DDBJ databases">
        <title>Draft genome sequence of Clostridium tertium strain CP3 isolated from Peru.</title>
        <authorList>
            <person name="Hurtado R."/>
            <person name="Lima L."/>
            <person name="Sousa T."/>
            <person name="Jaiswal A.K."/>
            <person name="Tiwari S."/>
            <person name="Maturrano L."/>
            <person name="Brenig B."/>
            <person name="Azevedo V."/>
        </authorList>
    </citation>
    <scope>NUCLEOTIDE SEQUENCE</scope>
    <source>
        <strain evidence="3">CP3</strain>
    </source>
</reference>
<keyword evidence="2" id="KW-0963">Cytoplasm</keyword>
<dbReference type="RefSeq" id="WP_008676398.1">
    <property type="nucleotide sequence ID" value="NZ_BAAACM010000024.1"/>
</dbReference>
<dbReference type="HAMAP" id="MF_00795">
    <property type="entry name" value="CutC"/>
    <property type="match status" value="1"/>
</dbReference>
<dbReference type="Pfam" id="PF03932">
    <property type="entry name" value="CutC"/>
    <property type="match status" value="1"/>
</dbReference>
<evidence type="ECO:0000313" key="3">
    <source>
        <dbReference type="EMBL" id="MDC4241460.1"/>
    </source>
</evidence>
<dbReference type="EMBL" id="JAMRYU010000016">
    <property type="protein sequence ID" value="MDC4241460.1"/>
    <property type="molecule type" value="Genomic_DNA"/>
</dbReference>
<evidence type="ECO:0000256" key="2">
    <source>
        <dbReference type="HAMAP-Rule" id="MF_00795"/>
    </source>
</evidence>
<comment type="subcellular location">
    <subcellularLocation>
        <location evidence="2">Cytoplasm</location>
    </subcellularLocation>
</comment>
<comment type="caution">
    <text evidence="3">The sequence shown here is derived from an EMBL/GenBank/DDBJ whole genome shotgun (WGS) entry which is preliminary data.</text>
</comment>
<comment type="caution">
    <text evidence="2">Once thought to be involved in copper homeostasis, experiments in E.coli have shown this is not the case.</text>
</comment>
<dbReference type="SUPFAM" id="SSF110395">
    <property type="entry name" value="CutC-like"/>
    <property type="match status" value="1"/>
</dbReference>
<accession>A0A9X4B165</accession>
<protein>
    <recommendedName>
        <fullName evidence="2">PF03932 family protein CutC</fullName>
    </recommendedName>
</protein>
<comment type="similarity">
    <text evidence="1 2">Belongs to the CutC family.</text>
</comment>